<dbReference type="AlphaFoldDB" id="A0A9J6BGJ3"/>
<dbReference type="Proteomes" id="UP001107558">
    <property type="component" value="Chromosome 4"/>
</dbReference>
<name>A0A9J6BGJ3_POLVA</name>
<accession>A0A9J6BGJ3</accession>
<keyword evidence="1" id="KW-0175">Coiled coil</keyword>
<evidence type="ECO:0000313" key="3">
    <source>
        <dbReference type="Proteomes" id="UP001107558"/>
    </source>
</evidence>
<evidence type="ECO:0000313" key="2">
    <source>
        <dbReference type="EMBL" id="KAG5668980.1"/>
    </source>
</evidence>
<sequence>MSSSNTKETTTVTIDLDEEEQQFVIISKTKNNAFDYYSAKYLHNENENLLEYRFKLLQLIDDHEAIMMKDLEENQKVIEDLEKKAEFYEQLYSDSSASVLDMIDVMENLKNQLLRRGETEIVDRLEEDEFEREE</sequence>
<evidence type="ECO:0000256" key="1">
    <source>
        <dbReference type="SAM" id="Coils"/>
    </source>
</evidence>
<protein>
    <submittedName>
        <fullName evidence="2">Uncharacterized protein</fullName>
    </submittedName>
</protein>
<feature type="coiled-coil region" evidence="1">
    <location>
        <begin position="71"/>
        <end position="98"/>
    </location>
</feature>
<keyword evidence="3" id="KW-1185">Reference proteome</keyword>
<reference evidence="2" key="1">
    <citation type="submission" date="2021-03" db="EMBL/GenBank/DDBJ databases">
        <title>Chromosome level genome of the anhydrobiotic midge Polypedilum vanderplanki.</title>
        <authorList>
            <person name="Yoshida Y."/>
            <person name="Kikawada T."/>
            <person name="Gusev O."/>
        </authorList>
    </citation>
    <scope>NUCLEOTIDE SEQUENCE</scope>
    <source>
        <strain evidence="2">NIAS01</strain>
        <tissue evidence="2">Whole body or cell culture</tissue>
    </source>
</reference>
<comment type="caution">
    <text evidence="2">The sequence shown here is derived from an EMBL/GenBank/DDBJ whole genome shotgun (WGS) entry which is preliminary data.</text>
</comment>
<gene>
    <name evidence="2" type="ORF">PVAND_016883</name>
</gene>
<dbReference type="EMBL" id="JADBJN010000004">
    <property type="protein sequence ID" value="KAG5668980.1"/>
    <property type="molecule type" value="Genomic_DNA"/>
</dbReference>
<organism evidence="2 3">
    <name type="scientific">Polypedilum vanderplanki</name>
    <name type="common">Sleeping chironomid midge</name>
    <dbReference type="NCBI Taxonomy" id="319348"/>
    <lineage>
        <taxon>Eukaryota</taxon>
        <taxon>Metazoa</taxon>
        <taxon>Ecdysozoa</taxon>
        <taxon>Arthropoda</taxon>
        <taxon>Hexapoda</taxon>
        <taxon>Insecta</taxon>
        <taxon>Pterygota</taxon>
        <taxon>Neoptera</taxon>
        <taxon>Endopterygota</taxon>
        <taxon>Diptera</taxon>
        <taxon>Nematocera</taxon>
        <taxon>Chironomoidea</taxon>
        <taxon>Chironomidae</taxon>
        <taxon>Chironominae</taxon>
        <taxon>Polypedilum</taxon>
        <taxon>Polypedilum</taxon>
    </lineage>
</organism>
<proteinExistence type="predicted"/>